<dbReference type="PANTHER" id="PTHR30213:SF0">
    <property type="entry name" value="UPF0761 MEMBRANE PROTEIN YIHY"/>
    <property type="match status" value="1"/>
</dbReference>
<evidence type="ECO:0000256" key="2">
    <source>
        <dbReference type="ARBA" id="ARBA00022475"/>
    </source>
</evidence>
<evidence type="ECO:0000256" key="6">
    <source>
        <dbReference type="ARBA" id="ARBA00023136"/>
    </source>
</evidence>
<keyword evidence="6 7" id="KW-0472">Membrane</keyword>
<comment type="subcellular location">
    <subcellularLocation>
        <location evidence="1 7">Cell membrane</location>
        <topology evidence="1 7">Multi-pass membrane protein</topology>
    </subcellularLocation>
</comment>
<feature type="transmembrane region" description="Helical" evidence="7">
    <location>
        <begin position="36"/>
        <end position="62"/>
    </location>
</feature>
<keyword evidence="5 7" id="KW-1133">Transmembrane helix</keyword>
<dbReference type="PANTHER" id="PTHR30213">
    <property type="entry name" value="INNER MEMBRANE PROTEIN YHJD"/>
    <property type="match status" value="1"/>
</dbReference>
<feature type="transmembrane region" description="Helical" evidence="7">
    <location>
        <begin position="248"/>
        <end position="276"/>
    </location>
</feature>
<keyword evidence="2 7" id="KW-1003">Cell membrane</keyword>
<dbReference type="Proteomes" id="UP001225596">
    <property type="component" value="Unassembled WGS sequence"/>
</dbReference>
<evidence type="ECO:0000256" key="4">
    <source>
        <dbReference type="ARBA" id="ARBA00022692"/>
    </source>
</evidence>
<feature type="transmembrane region" description="Helical" evidence="7">
    <location>
        <begin position="179"/>
        <end position="203"/>
    </location>
</feature>
<comment type="caution">
    <text evidence="8">The sequence shown here is derived from an EMBL/GenBank/DDBJ whole genome shotgun (WGS) entry which is preliminary data.</text>
</comment>
<dbReference type="InterPro" id="IPR023679">
    <property type="entry name" value="UPF0761_bac"/>
</dbReference>
<dbReference type="RefSeq" id="WP_338436178.1">
    <property type="nucleotide sequence ID" value="NZ_JAUYVH010000003.1"/>
</dbReference>
<protein>
    <recommendedName>
        <fullName evidence="7">UPF0761 membrane protein Q8A64_07460</fullName>
    </recommendedName>
</protein>
<feature type="transmembrane region" description="Helical" evidence="7">
    <location>
        <begin position="143"/>
        <end position="167"/>
    </location>
</feature>
<dbReference type="InterPro" id="IPR017039">
    <property type="entry name" value="Virul_fac_BrkB"/>
</dbReference>
<keyword evidence="4 7" id="KW-0812">Transmembrane</keyword>
<accession>A0ABU1BP81</accession>
<name>A0ABU1BP81_9BURK</name>
<evidence type="ECO:0000256" key="7">
    <source>
        <dbReference type="HAMAP-Rule" id="MF_00672"/>
    </source>
</evidence>
<comment type="similarity">
    <text evidence="7">Belongs to the UPF0761 family.</text>
</comment>
<proteinExistence type="inferred from homology"/>
<dbReference type="HAMAP" id="MF_00672">
    <property type="entry name" value="UPF0761"/>
    <property type="match status" value="1"/>
</dbReference>
<organism evidence="8 9">
    <name type="scientific">Keguizhuia sedimenti</name>
    <dbReference type="NCBI Taxonomy" id="3064264"/>
    <lineage>
        <taxon>Bacteria</taxon>
        <taxon>Pseudomonadati</taxon>
        <taxon>Pseudomonadota</taxon>
        <taxon>Betaproteobacteria</taxon>
        <taxon>Burkholderiales</taxon>
        <taxon>Oxalobacteraceae</taxon>
        <taxon>Keguizhuia</taxon>
    </lineage>
</organism>
<reference evidence="8 9" key="1">
    <citation type="submission" date="2023-08" db="EMBL/GenBank/DDBJ databases">
        <title>Oxalobacteraceae gen .nov., isolated from river sludge outside the plant.</title>
        <authorList>
            <person name="Zhao S.Y."/>
        </authorList>
    </citation>
    <scope>NUCLEOTIDE SEQUENCE [LARGE SCALE GENOMIC DNA]</scope>
    <source>
        <strain evidence="8 9">R-40</strain>
    </source>
</reference>
<gene>
    <name evidence="8" type="ORF">Q8A64_07460</name>
</gene>
<dbReference type="NCBIfam" id="TIGR00765">
    <property type="entry name" value="yihY_not_rbn"/>
    <property type="match status" value="1"/>
</dbReference>
<keyword evidence="3" id="KW-0997">Cell inner membrane</keyword>
<keyword evidence="9" id="KW-1185">Reference proteome</keyword>
<dbReference type="EMBL" id="JAUYVH010000003">
    <property type="protein sequence ID" value="MDQ9170251.1"/>
    <property type="molecule type" value="Genomic_DNA"/>
</dbReference>
<evidence type="ECO:0000256" key="3">
    <source>
        <dbReference type="ARBA" id="ARBA00022519"/>
    </source>
</evidence>
<feature type="transmembrane region" description="Helical" evidence="7">
    <location>
        <begin position="215"/>
        <end position="236"/>
    </location>
</feature>
<evidence type="ECO:0000313" key="8">
    <source>
        <dbReference type="EMBL" id="MDQ9170251.1"/>
    </source>
</evidence>
<feature type="transmembrane region" description="Helical" evidence="7">
    <location>
        <begin position="103"/>
        <end position="122"/>
    </location>
</feature>
<evidence type="ECO:0000313" key="9">
    <source>
        <dbReference type="Proteomes" id="UP001225596"/>
    </source>
</evidence>
<sequence>MLSQSLAFTQNFSLAQVQRLYRFAVRRLTEERLPQVAASLTFTTMLALVPILTIALAIFTGFPLFNTLRKSLEAYFIQNLMPKSIANIILGNLNQFAAKASRLSAIGAIFLILTAVSMVAMVDRTFNQIWRVRTQRALPQRIVIYWATITLGPLLIGVSITVTAYLFTATRSVVGELPLLGTTFYTFTSILLTTLAFTLLYMVVPNRPVVWRDALCGGAIAAVAFEITKRMFAAFISHFPNYTMVYGALAAVPVFLVWVYLGWLITLSGAVLTAALPAVRSQRWWHTPSAGSEFFDAMAILEVLHQVRAAGKENALGIAATADKAKLGLDECENLLQRMLGYGWVARIKAEEKEGSRPRDMKDSAERWTLLSNPNSLRIVDVFRAFAFPSAPGDRLGQLVDSAIERGLDQSINTFFLRADGKFQ</sequence>
<evidence type="ECO:0000256" key="5">
    <source>
        <dbReference type="ARBA" id="ARBA00022989"/>
    </source>
</evidence>
<evidence type="ECO:0000256" key="1">
    <source>
        <dbReference type="ARBA" id="ARBA00004651"/>
    </source>
</evidence>
<dbReference type="Pfam" id="PF03631">
    <property type="entry name" value="Virul_fac_BrkB"/>
    <property type="match status" value="1"/>
</dbReference>